<dbReference type="RefSeq" id="WP_195001008.1">
    <property type="nucleotide sequence ID" value="NZ_JADLQN010000001.1"/>
</dbReference>
<dbReference type="EMBL" id="JADLQN010000001">
    <property type="protein sequence ID" value="MBF6354215.1"/>
    <property type="molecule type" value="Genomic_DNA"/>
</dbReference>
<comment type="caution">
    <text evidence="2">The sequence shown here is derived from an EMBL/GenBank/DDBJ whole genome shotgun (WGS) entry which is preliminary data.</text>
</comment>
<dbReference type="InterPro" id="IPR012312">
    <property type="entry name" value="Hemerythrin-like"/>
</dbReference>
<evidence type="ECO:0000259" key="1">
    <source>
        <dbReference type="Pfam" id="PF01814"/>
    </source>
</evidence>
<dbReference type="PANTHER" id="PTHR39966">
    <property type="entry name" value="BLL2471 PROTEIN-RELATED"/>
    <property type="match status" value="1"/>
</dbReference>
<dbReference type="Pfam" id="PF01814">
    <property type="entry name" value="Hemerythrin"/>
    <property type="match status" value="1"/>
</dbReference>
<feature type="domain" description="Hemerythrin-like" evidence="1">
    <location>
        <begin position="14"/>
        <end position="146"/>
    </location>
</feature>
<dbReference type="PANTHER" id="PTHR39966:SF1">
    <property type="entry name" value="HEMERYTHRIN-LIKE DOMAIN-CONTAINING PROTEIN"/>
    <property type="match status" value="1"/>
</dbReference>
<dbReference type="Gene3D" id="1.20.120.520">
    <property type="entry name" value="nmb1532 protein domain like"/>
    <property type="match status" value="1"/>
</dbReference>
<gene>
    <name evidence="2" type="ORF">IU449_06610</name>
</gene>
<protein>
    <submittedName>
        <fullName evidence="2">Hemerythrin domain-containing protein</fullName>
    </submittedName>
</protein>
<evidence type="ECO:0000313" key="2">
    <source>
        <dbReference type="EMBL" id="MBF6354215.1"/>
    </source>
</evidence>
<accession>A0ABS0D7Y2</accession>
<proteinExistence type="predicted"/>
<evidence type="ECO:0000313" key="3">
    <source>
        <dbReference type="Proteomes" id="UP000707731"/>
    </source>
</evidence>
<name>A0ABS0D7Y2_9NOCA</name>
<sequence length="217" mass="23765">MSTLTSPAPDLLGIRLAHRAMIADLDRLAEVTRSITAGESDCPPRRARAITEYLLLLCDSIHHHHTVEDDVLWPLLASLPDASVDLAGLEDDHAQLDPALDRLRATCAEFTRSAAGSAAALAEQLGQLRDSLAEHIADEESAVFPVIEGHLTGEQWAQVEAAAQKGAKMSFELPRMAAECTPEEWLHITETGGVMLKILLAVFKSRHRRRERVIAGW</sequence>
<keyword evidence="3" id="KW-1185">Reference proteome</keyword>
<organism evidence="2 3">
    <name type="scientific">Nocardia higoensis</name>
    <dbReference type="NCBI Taxonomy" id="228599"/>
    <lineage>
        <taxon>Bacteria</taxon>
        <taxon>Bacillati</taxon>
        <taxon>Actinomycetota</taxon>
        <taxon>Actinomycetes</taxon>
        <taxon>Mycobacteriales</taxon>
        <taxon>Nocardiaceae</taxon>
        <taxon>Nocardia</taxon>
    </lineage>
</organism>
<reference evidence="2 3" key="1">
    <citation type="submission" date="2020-10" db="EMBL/GenBank/DDBJ databases">
        <title>Identification of Nocardia species via Next-generation sequencing and recognition of intraspecies genetic diversity.</title>
        <authorList>
            <person name="Li P."/>
            <person name="Li P."/>
            <person name="Lu B."/>
        </authorList>
    </citation>
    <scope>NUCLEOTIDE SEQUENCE [LARGE SCALE GENOMIC DNA]</scope>
    <source>
        <strain evidence="2 3">BJ06-0143</strain>
    </source>
</reference>
<dbReference type="CDD" id="cd12108">
    <property type="entry name" value="Hr-like"/>
    <property type="match status" value="1"/>
</dbReference>
<dbReference type="Proteomes" id="UP000707731">
    <property type="component" value="Unassembled WGS sequence"/>
</dbReference>